<accession>A0A9J6AZ56</accession>
<evidence type="ECO:0000313" key="1">
    <source>
        <dbReference type="EMBL" id="KAG5629578.1"/>
    </source>
</evidence>
<dbReference type="AlphaFoldDB" id="A0A9J6AZ56"/>
<evidence type="ECO:0000313" key="2">
    <source>
        <dbReference type="Proteomes" id="UP000824120"/>
    </source>
</evidence>
<organism evidence="1 2">
    <name type="scientific">Solanum commersonii</name>
    <name type="common">Commerson's wild potato</name>
    <name type="synonym">Commerson's nightshade</name>
    <dbReference type="NCBI Taxonomy" id="4109"/>
    <lineage>
        <taxon>Eukaryota</taxon>
        <taxon>Viridiplantae</taxon>
        <taxon>Streptophyta</taxon>
        <taxon>Embryophyta</taxon>
        <taxon>Tracheophyta</taxon>
        <taxon>Spermatophyta</taxon>
        <taxon>Magnoliopsida</taxon>
        <taxon>eudicotyledons</taxon>
        <taxon>Gunneridae</taxon>
        <taxon>Pentapetalae</taxon>
        <taxon>asterids</taxon>
        <taxon>lamiids</taxon>
        <taxon>Solanales</taxon>
        <taxon>Solanaceae</taxon>
        <taxon>Solanoideae</taxon>
        <taxon>Solaneae</taxon>
        <taxon>Solanum</taxon>
    </lineage>
</organism>
<dbReference type="Proteomes" id="UP000824120">
    <property type="component" value="Chromosome 1"/>
</dbReference>
<reference evidence="1 2" key="1">
    <citation type="submission" date="2020-09" db="EMBL/GenBank/DDBJ databases">
        <title>De no assembly of potato wild relative species, Solanum commersonii.</title>
        <authorList>
            <person name="Cho K."/>
        </authorList>
    </citation>
    <scope>NUCLEOTIDE SEQUENCE [LARGE SCALE GENOMIC DNA]</scope>
    <source>
        <strain evidence="1">LZ3.2</strain>
        <tissue evidence="1">Leaf</tissue>
    </source>
</reference>
<keyword evidence="2" id="KW-1185">Reference proteome</keyword>
<protein>
    <submittedName>
        <fullName evidence="1">Uncharacterized protein</fullName>
    </submittedName>
</protein>
<gene>
    <name evidence="1" type="ORF">H5410_001295</name>
</gene>
<dbReference type="EMBL" id="JACXVP010000001">
    <property type="protein sequence ID" value="KAG5629578.1"/>
    <property type="molecule type" value="Genomic_DNA"/>
</dbReference>
<proteinExistence type="predicted"/>
<sequence>MYLKFITNKGCGRVVSTHSSLTFVRERFIPQCGTFRRESGFSRDPMWVPDTRWETRGLSDVNPNLVGVQCGYWTPDGKPKKRKKEFKIYW</sequence>
<name>A0A9J6AZ56_SOLCO</name>
<comment type="caution">
    <text evidence="1">The sequence shown here is derived from an EMBL/GenBank/DDBJ whole genome shotgun (WGS) entry which is preliminary data.</text>
</comment>